<dbReference type="InterPro" id="IPR037147">
    <property type="entry name" value="Ribosomal_bL28_sf"/>
</dbReference>
<sequence length="414" mass="47410">MASLLRSRPHIVRHGHRAFSTSETRSVSLQWDKNDPQALADTLPAYPYGPTRWYKQSRHGLYGGQRIQAGNNVGETFEVKTRRTWHPSVFTRKLFSKSLNRRVQVRVTARTLRTIDKLGGLDEYLLGEKQARIKELGESGWWLRWAIMQTDAVKARFAAERARLGLPAAELVESTMEEATEAEAAHAAEQGEVIEMDEAFQLEETPDLPPLKFRVGPRQHVMLTSLGWIRTRPSEEYKASKIVQAENEWKTDRRRQLQEEWLPKQLAAYENVLRANTPNIMAGVAKQQYEEDMALYEQELADREAAAAAESKVAEARARDPPASEEEIAKIMEDVPNISEMTFSEPPQLVEYETLSEEQIQELLTLQRSKLNDRIKTIVRDQSAERLRVQQARKEKSAMKKAEKRGVAHEPVEN</sequence>
<dbReference type="GO" id="GO:0003735">
    <property type="term" value="F:structural constituent of ribosome"/>
    <property type="evidence" value="ECO:0007669"/>
    <property type="project" value="InterPro"/>
</dbReference>
<evidence type="ECO:0000256" key="4">
    <source>
        <dbReference type="ARBA" id="ARBA00035269"/>
    </source>
</evidence>
<evidence type="ECO:0000256" key="1">
    <source>
        <dbReference type="ARBA" id="ARBA00008760"/>
    </source>
</evidence>
<evidence type="ECO:0000256" key="5">
    <source>
        <dbReference type="ARBA" id="ARBA00037226"/>
    </source>
</evidence>
<dbReference type="FunFam" id="2.30.170.40:FF:000003">
    <property type="entry name" value="54S ribosomal protein L24"/>
    <property type="match status" value="1"/>
</dbReference>
<evidence type="ECO:0000256" key="6">
    <source>
        <dbReference type="SAM" id="MobiDB-lite"/>
    </source>
</evidence>
<dbReference type="Gene3D" id="2.30.170.40">
    <property type="entry name" value="Ribosomal protein L28/L24"/>
    <property type="match status" value="1"/>
</dbReference>
<dbReference type="SUPFAM" id="SSF143800">
    <property type="entry name" value="L28p-like"/>
    <property type="match status" value="1"/>
</dbReference>
<feature type="region of interest" description="Disordered" evidence="6">
    <location>
        <begin position="388"/>
        <end position="414"/>
    </location>
</feature>
<keyword evidence="3" id="KW-0687">Ribonucleoprotein</keyword>
<dbReference type="GO" id="GO:0005762">
    <property type="term" value="C:mitochondrial large ribosomal subunit"/>
    <property type="evidence" value="ECO:0007669"/>
    <property type="project" value="TreeGrafter"/>
</dbReference>
<dbReference type="InterPro" id="IPR026569">
    <property type="entry name" value="Ribosomal_bL28"/>
</dbReference>
<organism evidence="7 8">
    <name type="scientific">Acrodontium crateriforme</name>
    <dbReference type="NCBI Taxonomy" id="150365"/>
    <lineage>
        <taxon>Eukaryota</taxon>
        <taxon>Fungi</taxon>
        <taxon>Dikarya</taxon>
        <taxon>Ascomycota</taxon>
        <taxon>Pezizomycotina</taxon>
        <taxon>Dothideomycetes</taxon>
        <taxon>Dothideomycetidae</taxon>
        <taxon>Mycosphaerellales</taxon>
        <taxon>Teratosphaeriaceae</taxon>
        <taxon>Acrodontium</taxon>
    </lineage>
</organism>
<proteinExistence type="inferred from homology"/>
<protein>
    <recommendedName>
        <fullName evidence="4">Large ribosomal subunit protein bL28m</fullName>
    </recommendedName>
</protein>
<keyword evidence="2 7" id="KW-0689">Ribosomal protein</keyword>
<comment type="function">
    <text evidence="5">Component of the mitochondrial ribosome (mitoribosome), a dedicated translation machinery responsible for the synthesis of mitochondrial genome-encoded proteins, including at least some of the essential transmembrane subunits of the mitochondrial respiratory chain. The mitoribosomes are attached to the mitochondrial inner membrane and translation products are cotranslationally integrated into the membrane.</text>
</comment>
<name>A0AAQ3M8R7_9PEZI</name>
<dbReference type="Proteomes" id="UP001303373">
    <property type="component" value="Chromosome 10"/>
</dbReference>
<dbReference type="Pfam" id="PF00830">
    <property type="entry name" value="Ribosomal_L28"/>
    <property type="match status" value="1"/>
</dbReference>
<comment type="similarity">
    <text evidence="1">Belongs to the bacterial ribosomal protein bL28 family.</text>
</comment>
<evidence type="ECO:0000256" key="3">
    <source>
        <dbReference type="ARBA" id="ARBA00023274"/>
    </source>
</evidence>
<evidence type="ECO:0000313" key="8">
    <source>
        <dbReference type="Proteomes" id="UP001303373"/>
    </source>
</evidence>
<gene>
    <name evidence="7" type="ORF">R9X50_00636900</name>
</gene>
<dbReference type="PANTHER" id="PTHR13528">
    <property type="entry name" value="39S RIBOSOMAL PROTEIN L28, MITOCHONDRIAL"/>
    <property type="match status" value="1"/>
</dbReference>
<dbReference type="EMBL" id="CP138589">
    <property type="protein sequence ID" value="WPH03489.1"/>
    <property type="molecule type" value="Genomic_DNA"/>
</dbReference>
<dbReference type="InterPro" id="IPR034704">
    <property type="entry name" value="Ribosomal_bL28/bL31-like_sf"/>
</dbReference>
<dbReference type="AlphaFoldDB" id="A0AAQ3M8R7"/>
<evidence type="ECO:0000313" key="7">
    <source>
        <dbReference type="EMBL" id="WPH03489.1"/>
    </source>
</evidence>
<dbReference type="PANTHER" id="PTHR13528:SF2">
    <property type="entry name" value="LARGE RIBOSOMAL SUBUNIT PROTEIN BL28M"/>
    <property type="match status" value="1"/>
</dbReference>
<evidence type="ECO:0000256" key="2">
    <source>
        <dbReference type="ARBA" id="ARBA00022980"/>
    </source>
</evidence>
<reference evidence="7 8" key="1">
    <citation type="submission" date="2023-11" db="EMBL/GenBank/DDBJ databases">
        <title>An acidophilic fungus is an integral part of prey digestion in a carnivorous sundew plant.</title>
        <authorList>
            <person name="Tsai I.J."/>
        </authorList>
    </citation>
    <scope>NUCLEOTIDE SEQUENCE [LARGE SCALE GENOMIC DNA]</scope>
    <source>
        <strain evidence="7">169a</strain>
    </source>
</reference>
<accession>A0AAQ3M8R7</accession>
<keyword evidence="8" id="KW-1185">Reference proteome</keyword>